<dbReference type="PROSITE" id="PS51257">
    <property type="entry name" value="PROKAR_LIPOPROTEIN"/>
    <property type="match status" value="1"/>
</dbReference>
<name>A0A3B0TQD3_9ZZZZ</name>
<accession>A0A3B0TQD3</accession>
<dbReference type="NCBIfam" id="TIGR03512">
    <property type="entry name" value="GldD_lipo"/>
    <property type="match status" value="1"/>
</dbReference>
<dbReference type="EMBL" id="UOEL01000118">
    <property type="protein sequence ID" value="VAW14439.1"/>
    <property type="molecule type" value="Genomic_DNA"/>
</dbReference>
<reference evidence="1" key="1">
    <citation type="submission" date="2018-06" db="EMBL/GenBank/DDBJ databases">
        <authorList>
            <person name="Zhirakovskaya E."/>
        </authorList>
    </citation>
    <scope>NUCLEOTIDE SEQUENCE</scope>
</reference>
<sequence length="186" mass="21258">MNNKLTIVFLIIVFATLTGCKDEVLLPKPRAMLRLKYPKISEGKIDTDNFSFEYNQTAKIKTVNASSLILEYPDMKGKIFINHKKVDDNISSLIADAIKLSYEHATKADGIRPRVFENREHRVFGAFYEVRGDAASQAQFFVTDSVDHFVTASLYFEAKPNYDSIFPAASYLQNDMGRIMESLRWK</sequence>
<protein>
    <submittedName>
        <fullName evidence="1">GldD</fullName>
    </submittedName>
</protein>
<dbReference type="AlphaFoldDB" id="A0A3B0TQD3"/>
<gene>
    <name evidence="1" type="ORF">MNBD_BACTEROID03-613</name>
</gene>
<evidence type="ECO:0000313" key="1">
    <source>
        <dbReference type="EMBL" id="VAW14439.1"/>
    </source>
</evidence>
<proteinExistence type="predicted"/>
<organism evidence="1">
    <name type="scientific">hydrothermal vent metagenome</name>
    <dbReference type="NCBI Taxonomy" id="652676"/>
    <lineage>
        <taxon>unclassified sequences</taxon>
        <taxon>metagenomes</taxon>
        <taxon>ecological metagenomes</taxon>
    </lineage>
</organism>
<dbReference type="Pfam" id="PF25593">
    <property type="entry name" value="GldD_lipo"/>
    <property type="match status" value="1"/>
</dbReference>
<dbReference type="InterPro" id="IPR019850">
    <property type="entry name" value="GldD-like"/>
</dbReference>